<comment type="similarity">
    <text evidence="1">Belongs to the transferase hexapeptide repeat family.</text>
</comment>
<dbReference type="RefSeq" id="WP_123326595.1">
    <property type="nucleotide sequence ID" value="NZ_JBHRSX010000005.1"/>
</dbReference>
<dbReference type="NCBIfam" id="TIGR03570">
    <property type="entry name" value="NeuD_NnaD"/>
    <property type="match status" value="1"/>
</dbReference>
<organism evidence="3 4">
    <name type="scientific">Alteromonas oceani</name>
    <dbReference type="NCBI Taxonomy" id="2071609"/>
    <lineage>
        <taxon>Bacteria</taxon>
        <taxon>Pseudomonadati</taxon>
        <taxon>Pseudomonadota</taxon>
        <taxon>Gammaproteobacteria</taxon>
        <taxon>Alteromonadales</taxon>
        <taxon>Alteromonadaceae</taxon>
        <taxon>Alteromonas/Salinimonas group</taxon>
        <taxon>Alteromonas</taxon>
    </lineage>
</organism>
<dbReference type="InterPro" id="IPR011004">
    <property type="entry name" value="Trimer_LpxA-like_sf"/>
</dbReference>
<gene>
    <name evidence="3" type="ORF">ACFOEW_00780</name>
</gene>
<accession>A0ABV7JQH6</accession>
<dbReference type="PANTHER" id="PTHR43300">
    <property type="entry name" value="ACETYLTRANSFERASE"/>
    <property type="match status" value="1"/>
</dbReference>
<evidence type="ECO:0000256" key="1">
    <source>
        <dbReference type="ARBA" id="ARBA00007274"/>
    </source>
</evidence>
<dbReference type="PANTHER" id="PTHR43300:SF4">
    <property type="entry name" value="ACYL-[ACYL-CARRIER-PROTEIN]--UDP-N-ACETYLGLUCOSAMINE O-ACYLTRANSFERASE"/>
    <property type="match status" value="1"/>
</dbReference>
<dbReference type="Pfam" id="PF00132">
    <property type="entry name" value="Hexapep"/>
    <property type="match status" value="1"/>
</dbReference>
<dbReference type="InterPro" id="IPR001451">
    <property type="entry name" value="Hexapep"/>
</dbReference>
<dbReference type="SUPFAM" id="SSF51161">
    <property type="entry name" value="Trimeric LpxA-like enzymes"/>
    <property type="match status" value="1"/>
</dbReference>
<feature type="domain" description="PglD N-terminal" evidence="2">
    <location>
        <begin position="4"/>
        <end position="85"/>
    </location>
</feature>
<dbReference type="InterPro" id="IPR020019">
    <property type="entry name" value="AcTrfase_PglD-like"/>
</dbReference>
<evidence type="ECO:0000259" key="2">
    <source>
        <dbReference type="Pfam" id="PF17836"/>
    </source>
</evidence>
<dbReference type="Gene3D" id="3.40.50.20">
    <property type="match status" value="1"/>
</dbReference>
<dbReference type="PROSITE" id="PS51257">
    <property type="entry name" value="PROKAR_LIPOPROTEIN"/>
    <property type="match status" value="1"/>
</dbReference>
<name>A0ABV7JQH6_9ALTE</name>
<protein>
    <submittedName>
        <fullName evidence="3">Acetyltransferase</fullName>
    </submittedName>
</protein>
<dbReference type="InterPro" id="IPR050179">
    <property type="entry name" value="Trans_hexapeptide_repeat"/>
</dbReference>
<comment type="caution">
    <text evidence="3">The sequence shown here is derived from an EMBL/GenBank/DDBJ whole genome shotgun (WGS) entry which is preliminary data.</text>
</comment>
<dbReference type="Proteomes" id="UP001595477">
    <property type="component" value="Unassembled WGS sequence"/>
</dbReference>
<proteinExistence type="inferred from homology"/>
<evidence type="ECO:0000313" key="3">
    <source>
        <dbReference type="EMBL" id="MFC3200355.1"/>
    </source>
</evidence>
<evidence type="ECO:0000313" key="4">
    <source>
        <dbReference type="Proteomes" id="UP001595477"/>
    </source>
</evidence>
<sequence>MNSKLIIVGTGLFAEVARDYFEEYTALQVVAFACHERFITKPKINGVDVVPIETIVEHYSTAEHKVFVAVGYGKMNKMREAVYKEIKSLGYTFCNFIHPDVKIWKSTTLGENIFIFEDNTIQPYTSIGDNTIFWSGNHLGHHSSIGKHCFISSHVVISGSCHLGNNIFVGVNATFHDSLNIGNEVLIGAGAIVSRDLTDKQVVVPKATPLFKKNSEEIGF</sequence>
<keyword evidence="4" id="KW-1185">Reference proteome</keyword>
<dbReference type="EMBL" id="JBHRSX010000005">
    <property type="protein sequence ID" value="MFC3200355.1"/>
    <property type="molecule type" value="Genomic_DNA"/>
</dbReference>
<dbReference type="Pfam" id="PF17836">
    <property type="entry name" value="PglD_N"/>
    <property type="match status" value="1"/>
</dbReference>
<dbReference type="InterPro" id="IPR041561">
    <property type="entry name" value="PglD_N"/>
</dbReference>
<dbReference type="Gene3D" id="2.160.10.10">
    <property type="entry name" value="Hexapeptide repeat proteins"/>
    <property type="match status" value="1"/>
</dbReference>
<reference evidence="4" key="1">
    <citation type="journal article" date="2019" name="Int. J. Syst. Evol. Microbiol.">
        <title>The Global Catalogue of Microorganisms (GCM) 10K type strain sequencing project: providing services to taxonomists for standard genome sequencing and annotation.</title>
        <authorList>
            <consortium name="The Broad Institute Genomics Platform"/>
            <consortium name="The Broad Institute Genome Sequencing Center for Infectious Disease"/>
            <person name="Wu L."/>
            <person name="Ma J."/>
        </authorList>
    </citation>
    <scope>NUCLEOTIDE SEQUENCE [LARGE SCALE GENOMIC DNA]</scope>
    <source>
        <strain evidence="4">KCTC 52449</strain>
    </source>
</reference>
<dbReference type="CDD" id="cd03360">
    <property type="entry name" value="LbH_AT_putative"/>
    <property type="match status" value="1"/>
</dbReference>